<dbReference type="EMBL" id="WHJC01000286">
    <property type="protein sequence ID" value="MPQ44700.1"/>
    <property type="molecule type" value="Genomic_DNA"/>
</dbReference>
<keyword evidence="3" id="KW-1185">Reference proteome</keyword>
<dbReference type="Pfam" id="PF12673">
    <property type="entry name" value="SipL"/>
    <property type="match status" value="1"/>
</dbReference>
<feature type="non-terminal residue" evidence="2">
    <location>
        <position position="1414"/>
    </location>
</feature>
<feature type="domain" description="SipL SPOCS" evidence="1">
    <location>
        <begin position="52"/>
        <end position="149"/>
    </location>
</feature>
<organism evidence="2 3">
    <name type="scientific">Clostridium tarantellae</name>
    <dbReference type="NCBI Taxonomy" id="39493"/>
    <lineage>
        <taxon>Bacteria</taxon>
        <taxon>Bacillati</taxon>
        <taxon>Bacillota</taxon>
        <taxon>Clostridia</taxon>
        <taxon>Eubacteriales</taxon>
        <taxon>Clostridiaceae</taxon>
        <taxon>Clostridium</taxon>
    </lineage>
</organism>
<gene>
    <name evidence="2" type="ORF">GBZ86_13235</name>
</gene>
<accession>A0A6I1MP38</accession>
<dbReference type="OrthoDB" id="1946582at2"/>
<evidence type="ECO:0000313" key="2">
    <source>
        <dbReference type="EMBL" id="MPQ44700.1"/>
    </source>
</evidence>
<proteinExistence type="predicted"/>
<name>A0A6I1MP38_9CLOT</name>
<reference evidence="2 3" key="1">
    <citation type="submission" date="2019-10" db="EMBL/GenBank/DDBJ databases">
        <title>The Genome Sequence of Clostridium tarantellae Isolated from Fish Brain.</title>
        <authorList>
            <person name="Bano L."/>
            <person name="Kiel M."/>
            <person name="Sales G."/>
            <person name="Doxey A.C."/>
            <person name="Mansfield M.J."/>
            <person name="Schiavone M."/>
            <person name="Rossetto O."/>
            <person name="Pirazzini M."/>
            <person name="Dobrindt U."/>
            <person name="Montecucco C."/>
        </authorList>
    </citation>
    <scope>NUCLEOTIDE SEQUENCE [LARGE SCALE GENOMIC DNA]</scope>
    <source>
        <strain evidence="2 3">DSM 3997</strain>
    </source>
</reference>
<evidence type="ECO:0000313" key="3">
    <source>
        <dbReference type="Proteomes" id="UP000430345"/>
    </source>
</evidence>
<dbReference type="Proteomes" id="UP000430345">
    <property type="component" value="Unassembled WGS sequence"/>
</dbReference>
<evidence type="ECO:0000259" key="1">
    <source>
        <dbReference type="Pfam" id="PF12673"/>
    </source>
</evidence>
<protein>
    <recommendedName>
        <fullName evidence="1">SipL SPOCS domain-containing protein</fullName>
    </recommendedName>
</protein>
<sequence length="1414" mass="161624">MYCNCSNKNNYEVVSLCDIKKFTNKNGPFNNKPWTQISLADVLMLDCNKYFIEKIEKIYINTSITSTKIIETPKSLIPNAEGMILTGKKILIDGFICSKIIYTALIKEQAVFTANFTVPFCTYIIIEPNADPFNDNYCIKTCIEDVFLSLMDCKTVFQNVNLFLLAERTSITCATPQVPKENCTITNMPINAPNVDEGADPFNTQPSNQFIKLQNDIILNDINNIPVIIMTFYTTNNEVIVNSTGRVTDPKGGENYFKFTLYDSDGITEKISYTISGNSTGVPISNTKFKYNDIIKLQYEARDRIKITNFPNSNTPMYTPKELEDTFIITENGLMPYSLSITPSPLTLPQNLAPYDPSSPMLTTVFIFKSLDEDKEMARIEFNKITKRLVVKSTNVFYNGEPFSEAFTFNLKNGVISKASSYISSDNNANYFKTLLNNKKFDYEDTIDLNYLDNTKVILANYPNIGDIYTMPTGTRTERFTITEKGVHPVFTPNKITVKSSTNEEVLSIQFTELTEKIIVSSTGIIADPSSTEVYLTFILKDENEKNILIANLNSNESGNAFKETLNGQRVKYGLNNLTLIYKDKNKIEISNYPNKESLYIPKFHADIFKILITGLESLLFSSKIRITNDDNKDITTLYFIKPISKSTVHILTTSTEDICTNELPIGDKYVQYLQYSLDAVNLYTEILGKENAKNFANSLNNKQLQTPPFFNVFRISNRLAHRVIINDYNGKKEYKIGEEPEFFKVNSNELVPHNLQYNKIKLKNKDDSTVLIIYFDKIQPNIIYLQTYSTGVINNTARFFYFKILDSSQENIKFEGRINRNETGDFININPPYNISNDIEFGDVLELGCSNKSLVEIFPLPNFGEKYNIRDNVEKFEITQKGLISIPYLPNNFIFNSFNSNKEIAKIYFDEKNLKLLVTSTGTSYDGPSNDVAFQFQLMNYDGSIIKASSYLLGKENGDKFRNKLNGKSFSYNDLIVINFLNSNKVLLENYPYKRVSYGMQTLNSRSFKITASKIIPYILPNEILLNNSNNNLVMYMQFDILAKKIVVYNIGTKTNIAGSEKYFVMSLYETDGKTLIKTSLISGNDDGNNFVNDFNNTDFQFGYIITLQYEEEDKVKITNFPNSNTKLYTPYKSTQSFKITEDGLTLTSIDSQEIIFENIVSIKFDSNNKKFITTSTGSLPNANLKNTLYYLFKLRDSYKNIKSSTYIKADENANFFKYNLNNTSFNFGDIIELGCLENKKIEFKNFPNDGESSFIDKRFFNKDTYEGFFEITEKGLKTYNPLIMLPTPTLPNTIKINTVTGLDLIYLTFNTLDKVIETYSFGKFADASSKYDYVTFKLFHLSSELIITSTLASNDLPNSINTNVNLVKFDYEYYIDLTYDIRAKGNIVITNLHGKDHIPYHSKERYKIYPLS</sequence>
<dbReference type="RefSeq" id="WP_152891385.1">
    <property type="nucleotide sequence ID" value="NZ_WHJC01000286.1"/>
</dbReference>
<dbReference type="InterPro" id="IPR024300">
    <property type="entry name" value="SipL_SPOCS_dom"/>
</dbReference>
<comment type="caution">
    <text evidence="2">The sequence shown here is derived from an EMBL/GenBank/DDBJ whole genome shotgun (WGS) entry which is preliminary data.</text>
</comment>